<gene>
    <name evidence="2" type="ORF">VNO78_17499</name>
</gene>
<accession>A0AAN9SHD5</accession>
<protein>
    <submittedName>
        <fullName evidence="2">Uncharacterized protein</fullName>
    </submittedName>
</protein>
<dbReference type="EMBL" id="JAYMYS010000004">
    <property type="protein sequence ID" value="KAK7396466.1"/>
    <property type="molecule type" value="Genomic_DNA"/>
</dbReference>
<organism evidence="2 3">
    <name type="scientific">Psophocarpus tetragonolobus</name>
    <name type="common">Winged bean</name>
    <name type="synonym">Dolichos tetragonolobus</name>
    <dbReference type="NCBI Taxonomy" id="3891"/>
    <lineage>
        <taxon>Eukaryota</taxon>
        <taxon>Viridiplantae</taxon>
        <taxon>Streptophyta</taxon>
        <taxon>Embryophyta</taxon>
        <taxon>Tracheophyta</taxon>
        <taxon>Spermatophyta</taxon>
        <taxon>Magnoliopsida</taxon>
        <taxon>eudicotyledons</taxon>
        <taxon>Gunneridae</taxon>
        <taxon>Pentapetalae</taxon>
        <taxon>rosids</taxon>
        <taxon>fabids</taxon>
        <taxon>Fabales</taxon>
        <taxon>Fabaceae</taxon>
        <taxon>Papilionoideae</taxon>
        <taxon>50 kb inversion clade</taxon>
        <taxon>NPAAA clade</taxon>
        <taxon>indigoferoid/millettioid clade</taxon>
        <taxon>Phaseoleae</taxon>
        <taxon>Psophocarpus</taxon>
    </lineage>
</organism>
<evidence type="ECO:0000313" key="3">
    <source>
        <dbReference type="Proteomes" id="UP001386955"/>
    </source>
</evidence>
<reference evidence="2 3" key="1">
    <citation type="submission" date="2024-01" db="EMBL/GenBank/DDBJ databases">
        <title>The genomes of 5 underutilized Papilionoideae crops provide insights into root nodulation and disease resistanc.</title>
        <authorList>
            <person name="Jiang F."/>
        </authorList>
    </citation>
    <scope>NUCLEOTIDE SEQUENCE [LARGE SCALE GENOMIC DNA]</scope>
    <source>
        <strain evidence="2">DUOXIRENSHENG_FW03</strain>
        <tissue evidence="2">Leaves</tissue>
    </source>
</reference>
<comment type="caution">
    <text evidence="2">The sequence shown here is derived from an EMBL/GenBank/DDBJ whole genome shotgun (WGS) entry which is preliminary data.</text>
</comment>
<feature type="compositionally biased region" description="Polar residues" evidence="1">
    <location>
        <begin position="36"/>
        <end position="45"/>
    </location>
</feature>
<name>A0AAN9SHD5_PSOTE</name>
<dbReference type="Proteomes" id="UP001386955">
    <property type="component" value="Unassembled WGS sequence"/>
</dbReference>
<keyword evidence="3" id="KW-1185">Reference proteome</keyword>
<evidence type="ECO:0000313" key="2">
    <source>
        <dbReference type="EMBL" id="KAK7396466.1"/>
    </source>
</evidence>
<evidence type="ECO:0000256" key="1">
    <source>
        <dbReference type="SAM" id="MobiDB-lite"/>
    </source>
</evidence>
<dbReference type="AlphaFoldDB" id="A0AAN9SHD5"/>
<proteinExistence type="predicted"/>
<feature type="region of interest" description="Disordered" evidence="1">
    <location>
        <begin position="24"/>
        <end position="45"/>
    </location>
</feature>
<sequence>MDDSSGFTVQLTAEGVASQLSFTDQSTVPTIKRKTQSLSNPQSNQRRVQYIPSEELQELELVLAVPLPGLRDWEDSEVPVVEVAVFILPLEINLHAWLLASRFF</sequence>